<evidence type="ECO:0000313" key="3">
    <source>
        <dbReference type="Proteomes" id="UP001176940"/>
    </source>
</evidence>
<accession>A0ABN9MBH0</accession>
<evidence type="ECO:0000313" key="2">
    <source>
        <dbReference type="EMBL" id="CAJ0964056.1"/>
    </source>
</evidence>
<comment type="caution">
    <text evidence="2">The sequence shown here is derived from an EMBL/GenBank/DDBJ whole genome shotgun (WGS) entry which is preliminary data.</text>
</comment>
<reference evidence="2" key="1">
    <citation type="submission" date="2023-07" db="EMBL/GenBank/DDBJ databases">
        <authorList>
            <person name="Stuckert A."/>
        </authorList>
    </citation>
    <scope>NUCLEOTIDE SEQUENCE</scope>
</reference>
<gene>
    <name evidence="2" type="ORF">RIMI_LOCUS18915168</name>
</gene>
<protein>
    <submittedName>
        <fullName evidence="2">Uncharacterized protein</fullName>
    </submittedName>
</protein>
<dbReference type="EMBL" id="CAUEEQ010058954">
    <property type="protein sequence ID" value="CAJ0964056.1"/>
    <property type="molecule type" value="Genomic_DNA"/>
</dbReference>
<evidence type="ECO:0000256" key="1">
    <source>
        <dbReference type="SAM" id="MobiDB-lite"/>
    </source>
</evidence>
<keyword evidence="3" id="KW-1185">Reference proteome</keyword>
<dbReference type="InterPro" id="IPR003360">
    <property type="entry name" value="US22-like"/>
</dbReference>
<organism evidence="2 3">
    <name type="scientific">Ranitomeya imitator</name>
    <name type="common">mimic poison frog</name>
    <dbReference type="NCBI Taxonomy" id="111125"/>
    <lineage>
        <taxon>Eukaryota</taxon>
        <taxon>Metazoa</taxon>
        <taxon>Chordata</taxon>
        <taxon>Craniata</taxon>
        <taxon>Vertebrata</taxon>
        <taxon>Euteleostomi</taxon>
        <taxon>Amphibia</taxon>
        <taxon>Batrachia</taxon>
        <taxon>Anura</taxon>
        <taxon>Neobatrachia</taxon>
        <taxon>Hyloidea</taxon>
        <taxon>Dendrobatidae</taxon>
        <taxon>Dendrobatinae</taxon>
        <taxon>Ranitomeya</taxon>
    </lineage>
</organism>
<name>A0ABN9MBH0_9NEOB</name>
<feature type="region of interest" description="Disordered" evidence="1">
    <location>
        <begin position="151"/>
        <end position="175"/>
    </location>
</feature>
<sequence>MDRTSRSTIHDHRRELDNRIHNSYHIFGRQNEQKPAIHEFLLGGRLYRSTFGEDITIYYQIADLTLCNALYQISDLTSSAGSLPGACSERALESHLPAGPGRPPVAILDPCLQGGGDKPCGWVVKRSEVKSQASTRRYRVTIKALAKWMVKTNPKSSSKDQNTRQAEQNKHTHHEQRPLLMHHKFLFALAAAAWHWLLQQCSTPASGNEPGTLIHHNHNPRMSSSSDEDQTTGPHNRKMSAKALLLLRAETGQEQRSHGLVARRQRVPERDEDLIENEHLISLVHERVPLWDTRDPLHSNNVTIRRLWNEMATALWDGWDNAPTRVRNAFVRIGVGRNGFHKSSYKLTNGNKTVRVLCKSEDPSSIQELSSPDRIEKEFNQFHLKGKELIQILEKDPKNLEAVSRFVQNHKDTSIKWENSDCCLRLCDLGGTIYMGQKFMQESWEECYLAKPTKMQVFGTLENIQVMLPSVQWIILVGEDGCIYAYGEEELHLVAKSLQEFVENGISNIYSTFVDSDASDEEGEPLHQDEEVLKIRQRTKDFVNKSANEFDDFLSFLSS</sequence>
<dbReference type="Proteomes" id="UP001176940">
    <property type="component" value="Unassembled WGS sequence"/>
</dbReference>
<dbReference type="Pfam" id="PF02393">
    <property type="entry name" value="US22"/>
    <property type="match status" value="1"/>
</dbReference>
<proteinExistence type="predicted"/>
<feature type="region of interest" description="Disordered" evidence="1">
    <location>
        <begin position="208"/>
        <end position="237"/>
    </location>
</feature>
<feature type="compositionally biased region" description="Basic and acidic residues" evidence="1">
    <location>
        <begin position="157"/>
        <end position="170"/>
    </location>
</feature>